<accession>A0A0B7JE33</accession>
<dbReference type="PANTHER" id="PTHR30489:SF0">
    <property type="entry name" value="LIPOPROTEIN-RELEASING SYSTEM TRANSMEMBRANE PROTEIN LOLE"/>
    <property type="match status" value="1"/>
</dbReference>
<dbReference type="AlphaFoldDB" id="A0A0B7JE33"/>
<dbReference type="EMBL" id="PYNF01000001">
    <property type="protein sequence ID" value="PSV01834.1"/>
    <property type="molecule type" value="Genomic_DNA"/>
</dbReference>
<evidence type="ECO:0000313" key="11">
    <source>
        <dbReference type="Proteomes" id="UP000241426"/>
    </source>
</evidence>
<gene>
    <name evidence="10" type="ORF">C9J27_01870</name>
</gene>
<comment type="similarity">
    <text evidence="2">Belongs to the ABC-4 integral membrane protein family. LolC/E subfamily.</text>
</comment>
<dbReference type="InterPro" id="IPR003838">
    <property type="entry name" value="ABC3_permease_C"/>
</dbReference>
<evidence type="ECO:0000259" key="8">
    <source>
        <dbReference type="Pfam" id="PF02687"/>
    </source>
</evidence>
<dbReference type="Proteomes" id="UP000241426">
    <property type="component" value="Unassembled WGS sequence"/>
</dbReference>
<evidence type="ECO:0000256" key="3">
    <source>
        <dbReference type="ARBA" id="ARBA00022448"/>
    </source>
</evidence>
<feature type="domain" description="MacB-like periplasmic core" evidence="9">
    <location>
        <begin position="28"/>
        <end position="241"/>
    </location>
</feature>
<dbReference type="Pfam" id="PF02687">
    <property type="entry name" value="FtsX"/>
    <property type="match status" value="1"/>
</dbReference>
<feature type="domain" description="ABC3 transporter permease C-terminal" evidence="8">
    <location>
        <begin position="274"/>
        <end position="407"/>
    </location>
</feature>
<evidence type="ECO:0000313" key="10">
    <source>
        <dbReference type="EMBL" id="PSV01834.1"/>
    </source>
</evidence>
<keyword evidence="5" id="KW-0812">Transmembrane</keyword>
<sequence>MFRPLSLYIGSRFNRSKKRNRMVSFISLSSMLGIAVGVAVIIIGLSAMNGFERELQTRVLSVIPQGELQAVQPPLNNWKPLLKKVEQHPHITAAAPYVEFTALLERGAKLKAVAVRGVDPKEQLKVSELPRYVKNNAWSTFTAGKREVILGQGVATKLKLKVGDWITAMIPNTDPQMKLRAPKRIRLQVVGLLALGGQIDHSLAIVPLQDAQQYLDMGQGVSGIEMNVDNVLDAQQIVKEVGDTLPVYVYLKSWTQKYGYLYRDIQMVRTIMYLVMVLVIGVACFNIVSTLMMAVKDRAADIAILRTMGASDRLIKSIFVWHGVLSGVLGSIIGSIFGSLIAINLTHIVRVIEKIIGHRFLSGDIYFVDFLPTQLAWHDVVIVTTTAIVLSLIATWYPATRASRLQPARVLSAK</sequence>
<evidence type="ECO:0000256" key="4">
    <source>
        <dbReference type="ARBA" id="ARBA00022475"/>
    </source>
</evidence>
<organism evidence="10 11">
    <name type="scientific">Photobacterium kishitanii</name>
    <dbReference type="NCBI Taxonomy" id="318456"/>
    <lineage>
        <taxon>Bacteria</taxon>
        <taxon>Pseudomonadati</taxon>
        <taxon>Pseudomonadota</taxon>
        <taxon>Gammaproteobacteria</taxon>
        <taxon>Vibrionales</taxon>
        <taxon>Vibrionaceae</taxon>
        <taxon>Photobacterium</taxon>
    </lineage>
</organism>
<evidence type="ECO:0000259" key="9">
    <source>
        <dbReference type="Pfam" id="PF12704"/>
    </source>
</evidence>
<dbReference type="GO" id="GO:0098797">
    <property type="term" value="C:plasma membrane protein complex"/>
    <property type="evidence" value="ECO:0007669"/>
    <property type="project" value="TreeGrafter"/>
</dbReference>
<keyword evidence="4" id="KW-1003">Cell membrane</keyword>
<keyword evidence="10" id="KW-0449">Lipoprotein</keyword>
<comment type="subcellular location">
    <subcellularLocation>
        <location evidence="1">Cell membrane</location>
        <topology evidence="1">Multi-pass membrane protein</topology>
    </subcellularLocation>
</comment>
<dbReference type="PANTHER" id="PTHR30489">
    <property type="entry name" value="LIPOPROTEIN-RELEASING SYSTEM TRANSMEMBRANE PROTEIN LOLE"/>
    <property type="match status" value="1"/>
</dbReference>
<dbReference type="NCBIfam" id="TIGR02213">
    <property type="entry name" value="lolE_release"/>
    <property type="match status" value="1"/>
</dbReference>
<dbReference type="NCBIfam" id="TIGR02212">
    <property type="entry name" value="lolCE"/>
    <property type="match status" value="1"/>
</dbReference>
<dbReference type="InterPro" id="IPR025857">
    <property type="entry name" value="MacB_PCD"/>
</dbReference>
<keyword evidence="3" id="KW-0813">Transport</keyword>
<dbReference type="GO" id="GO:0044874">
    <property type="term" value="P:lipoprotein localization to outer membrane"/>
    <property type="evidence" value="ECO:0007669"/>
    <property type="project" value="InterPro"/>
</dbReference>
<dbReference type="Pfam" id="PF12704">
    <property type="entry name" value="MacB_PCD"/>
    <property type="match status" value="1"/>
</dbReference>
<dbReference type="NCBIfam" id="NF008357">
    <property type="entry name" value="PRK11146.1"/>
    <property type="match status" value="1"/>
</dbReference>
<dbReference type="InterPro" id="IPR011925">
    <property type="entry name" value="LolCE_TM"/>
</dbReference>
<dbReference type="RefSeq" id="WP_036795232.1">
    <property type="nucleotide sequence ID" value="NZ_LN794352.1"/>
</dbReference>
<evidence type="ECO:0000256" key="6">
    <source>
        <dbReference type="ARBA" id="ARBA00022989"/>
    </source>
</evidence>
<reference evidence="10 11" key="1">
    <citation type="submission" date="2018-01" db="EMBL/GenBank/DDBJ databases">
        <title>Whole genome sequencing of Histamine producing bacteria.</title>
        <authorList>
            <person name="Butler K."/>
        </authorList>
    </citation>
    <scope>NUCLEOTIDE SEQUENCE [LARGE SCALE GENOMIC DNA]</scope>
    <source>
        <strain evidence="10 11">FS-7.2</strain>
    </source>
</reference>
<evidence type="ECO:0000256" key="2">
    <source>
        <dbReference type="ARBA" id="ARBA00005236"/>
    </source>
</evidence>
<evidence type="ECO:0000256" key="5">
    <source>
        <dbReference type="ARBA" id="ARBA00022692"/>
    </source>
</evidence>
<protein>
    <submittedName>
        <fullName evidence="10">Lipoprotein-releasing ABC transporter permease subunit LolE</fullName>
    </submittedName>
</protein>
<proteinExistence type="inferred from homology"/>
<dbReference type="InterPro" id="IPR051447">
    <property type="entry name" value="Lipoprotein-release_system"/>
</dbReference>
<accession>A0A2T3KP50</accession>
<name>A0A0B7JE33_9GAMM</name>
<keyword evidence="6" id="KW-1133">Transmembrane helix</keyword>
<dbReference type="GeneID" id="29942303"/>
<dbReference type="GO" id="GO:0042953">
    <property type="term" value="P:lipoprotein transport"/>
    <property type="evidence" value="ECO:0007669"/>
    <property type="project" value="InterPro"/>
</dbReference>
<dbReference type="InterPro" id="IPR011926">
    <property type="entry name" value="LolE_gammaproteobact"/>
</dbReference>
<comment type="caution">
    <text evidence="10">The sequence shown here is derived from an EMBL/GenBank/DDBJ whole genome shotgun (WGS) entry which is preliminary data.</text>
</comment>
<dbReference type="eggNOG" id="COG4591">
    <property type="taxonomic scope" value="Bacteria"/>
</dbReference>
<keyword evidence="7" id="KW-0472">Membrane</keyword>
<evidence type="ECO:0000256" key="1">
    <source>
        <dbReference type="ARBA" id="ARBA00004651"/>
    </source>
</evidence>
<evidence type="ECO:0000256" key="7">
    <source>
        <dbReference type="ARBA" id="ARBA00023136"/>
    </source>
</evidence>